<dbReference type="Pfam" id="PF13456">
    <property type="entry name" value="RVT_3"/>
    <property type="match status" value="1"/>
</dbReference>
<dbReference type="Gene3D" id="3.30.420.10">
    <property type="entry name" value="Ribonuclease H-like superfamily/Ribonuclease H"/>
    <property type="match status" value="1"/>
</dbReference>
<evidence type="ECO:0000259" key="1">
    <source>
        <dbReference type="Pfam" id="PF13456"/>
    </source>
</evidence>
<organism evidence="2 3">
    <name type="scientific">Apostasia shenzhenica</name>
    <dbReference type="NCBI Taxonomy" id="1088818"/>
    <lineage>
        <taxon>Eukaryota</taxon>
        <taxon>Viridiplantae</taxon>
        <taxon>Streptophyta</taxon>
        <taxon>Embryophyta</taxon>
        <taxon>Tracheophyta</taxon>
        <taxon>Spermatophyta</taxon>
        <taxon>Magnoliopsida</taxon>
        <taxon>Liliopsida</taxon>
        <taxon>Asparagales</taxon>
        <taxon>Orchidaceae</taxon>
        <taxon>Apostasioideae</taxon>
        <taxon>Apostasia</taxon>
    </lineage>
</organism>
<reference evidence="2 3" key="1">
    <citation type="journal article" date="2017" name="Nature">
        <title>The Apostasia genome and the evolution of orchids.</title>
        <authorList>
            <person name="Zhang G.Q."/>
            <person name="Liu K.W."/>
            <person name="Li Z."/>
            <person name="Lohaus R."/>
            <person name="Hsiao Y.Y."/>
            <person name="Niu S.C."/>
            <person name="Wang J.Y."/>
            <person name="Lin Y.C."/>
            <person name="Xu Q."/>
            <person name="Chen L.J."/>
            <person name="Yoshida K."/>
            <person name="Fujiwara S."/>
            <person name="Wang Z.W."/>
            <person name="Zhang Y.Q."/>
            <person name="Mitsuda N."/>
            <person name="Wang M."/>
            <person name="Liu G.H."/>
            <person name="Pecoraro L."/>
            <person name="Huang H.X."/>
            <person name="Xiao X.J."/>
            <person name="Lin M."/>
            <person name="Wu X.Y."/>
            <person name="Wu W.L."/>
            <person name="Chen Y.Y."/>
            <person name="Chang S.B."/>
            <person name="Sakamoto S."/>
            <person name="Ohme-Takagi M."/>
            <person name="Yagi M."/>
            <person name="Zeng S.J."/>
            <person name="Shen C.Y."/>
            <person name="Yeh C.M."/>
            <person name="Luo Y.B."/>
            <person name="Tsai W.C."/>
            <person name="Van de Peer Y."/>
            <person name="Liu Z.J."/>
        </authorList>
    </citation>
    <scope>NUCLEOTIDE SEQUENCE [LARGE SCALE GENOMIC DNA]</scope>
    <source>
        <strain evidence="3">cv. Shenzhen</strain>
        <tissue evidence="2">Stem</tissue>
    </source>
</reference>
<dbReference type="AlphaFoldDB" id="A0A2H9ZRX9"/>
<keyword evidence="3" id="KW-1185">Reference proteome</keyword>
<proteinExistence type="predicted"/>
<accession>A0A2H9ZRX9</accession>
<name>A0A2H9ZRX9_9ASPA</name>
<dbReference type="EMBL" id="KZ454453">
    <property type="protein sequence ID" value="PKA46049.1"/>
    <property type="molecule type" value="Genomic_DNA"/>
</dbReference>
<evidence type="ECO:0000313" key="3">
    <source>
        <dbReference type="Proteomes" id="UP000236161"/>
    </source>
</evidence>
<dbReference type="PANTHER" id="PTHR48475">
    <property type="entry name" value="RIBONUCLEASE H"/>
    <property type="match status" value="1"/>
</dbReference>
<dbReference type="GO" id="GO:0003676">
    <property type="term" value="F:nucleic acid binding"/>
    <property type="evidence" value="ECO:0007669"/>
    <property type="project" value="InterPro"/>
</dbReference>
<feature type="domain" description="RNase H type-1" evidence="1">
    <location>
        <begin position="2"/>
        <end position="52"/>
    </location>
</feature>
<dbReference type="OrthoDB" id="1031037at2759"/>
<evidence type="ECO:0000313" key="2">
    <source>
        <dbReference type="EMBL" id="PKA46049.1"/>
    </source>
</evidence>
<dbReference type="PANTHER" id="PTHR48475:SF2">
    <property type="entry name" value="RIBONUCLEASE H"/>
    <property type="match status" value="1"/>
</dbReference>
<protein>
    <recommendedName>
        <fullName evidence="1">RNase H type-1 domain-containing protein</fullName>
    </recommendedName>
</protein>
<dbReference type="InterPro" id="IPR036397">
    <property type="entry name" value="RNaseH_sf"/>
</dbReference>
<dbReference type="Proteomes" id="UP000236161">
    <property type="component" value="Unassembled WGS sequence"/>
</dbReference>
<gene>
    <name evidence="2" type="ORF">AXF42_Ash020863</name>
</gene>
<dbReference type="GO" id="GO:0004523">
    <property type="term" value="F:RNA-DNA hybrid ribonuclease activity"/>
    <property type="evidence" value="ECO:0007669"/>
    <property type="project" value="InterPro"/>
</dbReference>
<sequence length="232" mass="27010">MVKQVNHVYEIRDDVLRKYLAKVHVRCSKFIEFSLNHVPREKNQEADRLAKRGSHDFYRHQTADRTNYEVMEIHCVTQAPCWMNRIIDYLKGSVPSESQKLRLESVKYVLLNNQLYRISYARPLTKCLRPDEAVEVMRSVYQGECETHALGRSLVMCILHQGFFWPTSAKMLRRITPIYRSDLQVSLNQSTPHGPLQYGGLTSWVQCLSRRAATNGSWLRLITLRSGSKQNP</sequence>
<dbReference type="InterPro" id="IPR002156">
    <property type="entry name" value="RNaseH_domain"/>
</dbReference>